<dbReference type="EMBL" id="JBFKZN010000006">
    <property type="protein sequence ID" value="MEW5290187.1"/>
    <property type="molecule type" value="Genomic_DNA"/>
</dbReference>
<dbReference type="RefSeq" id="WP_160170853.1">
    <property type="nucleotide sequence ID" value="NZ_JBFKZN010000006.1"/>
</dbReference>
<gene>
    <name evidence="1" type="ORF">ABW286_13510</name>
</gene>
<evidence type="ECO:0000313" key="1">
    <source>
        <dbReference type="EMBL" id="MEW5290187.1"/>
    </source>
</evidence>
<name>A0ABV3N2Z5_9GAMM</name>
<reference evidence="1 2" key="1">
    <citation type="submission" date="2024-07" db="EMBL/GenBank/DDBJ databases">
        <authorList>
            <person name="Dulla G.F.J."/>
            <person name="Delorm J.G."/>
        </authorList>
    </citation>
    <scope>NUCLEOTIDE SEQUENCE [LARGE SCALE GENOMIC DNA]</scope>
    <source>
        <strain evidence="1 2">JGD 233</strain>
    </source>
</reference>
<dbReference type="Proteomes" id="UP001554567">
    <property type="component" value="Unassembled WGS sequence"/>
</dbReference>
<proteinExistence type="predicted"/>
<accession>A0ABV3N2Z5</accession>
<evidence type="ECO:0000313" key="2">
    <source>
        <dbReference type="Proteomes" id="UP001554567"/>
    </source>
</evidence>
<comment type="caution">
    <text evidence="1">The sequence shown here is derived from an EMBL/GenBank/DDBJ whole genome shotgun (WGS) entry which is preliminary data.</text>
</comment>
<organism evidence="1 2">
    <name type="scientific">Erwinia papayae</name>
    <dbReference type="NCBI Taxonomy" id="206499"/>
    <lineage>
        <taxon>Bacteria</taxon>
        <taxon>Pseudomonadati</taxon>
        <taxon>Pseudomonadota</taxon>
        <taxon>Gammaproteobacteria</taxon>
        <taxon>Enterobacterales</taxon>
        <taxon>Erwiniaceae</taxon>
        <taxon>Erwinia</taxon>
    </lineage>
</organism>
<protein>
    <submittedName>
        <fullName evidence="1">Uncharacterized protein</fullName>
    </submittedName>
</protein>
<sequence length="53" mass="5748">MVLNGDTGIDERFANFHLTIQAARGDTGRQAESQITSNADELPDKSVVAAFIR</sequence>
<keyword evidence="2" id="KW-1185">Reference proteome</keyword>